<proteinExistence type="predicted"/>
<protein>
    <submittedName>
        <fullName evidence="3">Myosin-1</fullName>
    </submittedName>
</protein>
<dbReference type="EMBL" id="JACTAM010000059">
    <property type="protein sequence ID" value="KAI2647960.1"/>
    <property type="molecule type" value="Genomic_DNA"/>
</dbReference>
<dbReference type="Proteomes" id="UP000830375">
    <property type="component" value="Unassembled WGS sequence"/>
</dbReference>
<feature type="compositionally biased region" description="Pro residues" evidence="1">
    <location>
        <begin position="254"/>
        <end position="263"/>
    </location>
</feature>
<evidence type="ECO:0000313" key="4">
    <source>
        <dbReference type="Proteomes" id="UP000830375"/>
    </source>
</evidence>
<evidence type="ECO:0000256" key="1">
    <source>
        <dbReference type="SAM" id="MobiDB-lite"/>
    </source>
</evidence>
<feature type="region of interest" description="Disordered" evidence="1">
    <location>
        <begin position="61"/>
        <end position="103"/>
    </location>
</feature>
<keyword evidence="2" id="KW-0732">Signal</keyword>
<feature type="compositionally biased region" description="Low complexity" evidence="1">
    <location>
        <begin position="216"/>
        <end position="232"/>
    </location>
</feature>
<accession>A0ABQ8LB87</accession>
<keyword evidence="4" id="KW-1185">Reference proteome</keyword>
<feature type="compositionally biased region" description="Low complexity" evidence="1">
    <location>
        <begin position="264"/>
        <end position="276"/>
    </location>
</feature>
<sequence>MWRSSALWMDFGVVWTTTSTSSSPLWTLKDYVNFTLWVEGSTLTADEVDVVGDINVQPHLADVSQHDPEPSQPSPRFAEHEPEPTVDGEPEPSVTDEPSPSGATELRIAQEPEPILSHHVREPATEPMTVNVPDGREGAGDSTAHCTAAEGEQCLDLGLLALEQDSTDFFGDVDEDMPALQPSSKLPECLDFPPTFPLLSPSIVSAASVPPPLSPGSPSAHPQPASQSPSVSWLEDPSSLPPASRTPLWTSGSPPLPRSPEPWPSRSSVSPRIIGSPSPPRAPPPPAPPPSVGPLELSALPPPWLLPPLAPPWATIMAAAWVSLGSSCSGSLLSPPWLLPPSDPPWTLLSHPWLLPPSSPPRTLFFCPPPGSPSST</sequence>
<name>A0ABQ8LB87_LABRO</name>
<feature type="region of interest" description="Disordered" evidence="1">
    <location>
        <begin position="200"/>
        <end position="297"/>
    </location>
</feature>
<organism evidence="3 4">
    <name type="scientific">Labeo rohita</name>
    <name type="common">Indian major carp</name>
    <name type="synonym">Cyprinus rohita</name>
    <dbReference type="NCBI Taxonomy" id="84645"/>
    <lineage>
        <taxon>Eukaryota</taxon>
        <taxon>Metazoa</taxon>
        <taxon>Chordata</taxon>
        <taxon>Craniata</taxon>
        <taxon>Vertebrata</taxon>
        <taxon>Euteleostomi</taxon>
        <taxon>Actinopterygii</taxon>
        <taxon>Neopterygii</taxon>
        <taxon>Teleostei</taxon>
        <taxon>Ostariophysi</taxon>
        <taxon>Cypriniformes</taxon>
        <taxon>Cyprinidae</taxon>
        <taxon>Labeoninae</taxon>
        <taxon>Labeonini</taxon>
        <taxon>Labeo</taxon>
    </lineage>
</organism>
<comment type="caution">
    <text evidence="3">The sequence shown here is derived from an EMBL/GenBank/DDBJ whole genome shotgun (WGS) entry which is preliminary data.</text>
</comment>
<evidence type="ECO:0000256" key="2">
    <source>
        <dbReference type="SAM" id="SignalP"/>
    </source>
</evidence>
<feature type="chain" id="PRO_5046104531" evidence="2">
    <location>
        <begin position="17"/>
        <end position="376"/>
    </location>
</feature>
<feature type="region of interest" description="Disordered" evidence="1">
    <location>
        <begin position="115"/>
        <end position="143"/>
    </location>
</feature>
<evidence type="ECO:0000313" key="3">
    <source>
        <dbReference type="EMBL" id="KAI2647960.1"/>
    </source>
</evidence>
<gene>
    <name evidence="3" type="ORF">H4Q32_027910</name>
</gene>
<feature type="signal peptide" evidence="2">
    <location>
        <begin position="1"/>
        <end position="16"/>
    </location>
</feature>
<feature type="compositionally biased region" description="Pro residues" evidence="1">
    <location>
        <begin position="277"/>
        <end position="292"/>
    </location>
</feature>
<reference evidence="3 4" key="1">
    <citation type="submission" date="2022-01" db="EMBL/GenBank/DDBJ databases">
        <title>A high-quality chromosome-level genome assembly of rohu carp, Labeo rohita.</title>
        <authorList>
            <person name="Arick M.A. II"/>
            <person name="Hsu C.-Y."/>
            <person name="Magbanua Z."/>
            <person name="Pechanova O."/>
            <person name="Grover C."/>
            <person name="Miller E."/>
            <person name="Thrash A."/>
            <person name="Ezzel L."/>
            <person name="Alam S."/>
            <person name="Benzie J."/>
            <person name="Hamilton M."/>
            <person name="Karsi A."/>
            <person name="Lawrence M.L."/>
            <person name="Peterson D.G."/>
        </authorList>
    </citation>
    <scope>NUCLEOTIDE SEQUENCE [LARGE SCALE GENOMIC DNA]</scope>
    <source>
        <strain evidence="4">BAU-BD-2019</strain>
        <tissue evidence="3">Blood</tissue>
    </source>
</reference>